<dbReference type="AlphaFoldDB" id="A0A133PT63"/>
<reference evidence="2" key="1">
    <citation type="submission" date="2016-01" db="EMBL/GenBank/DDBJ databases">
        <authorList>
            <person name="Mitreva M."/>
            <person name="Pepin K.H."/>
            <person name="Mihindukulasuriya K.A."/>
            <person name="Fulton R."/>
            <person name="Fronick C."/>
            <person name="O'Laughlin M."/>
            <person name="Miner T."/>
            <person name="Herter B."/>
            <person name="Rosa B.A."/>
            <person name="Cordes M."/>
            <person name="Tomlinson C."/>
            <person name="Wollam A."/>
            <person name="Palsikar V.B."/>
            <person name="Mardis E.R."/>
            <person name="Wilson R.K."/>
        </authorList>
    </citation>
    <scope>NUCLEOTIDE SEQUENCE [LARGE SCALE GENOMIC DNA]</scope>
    <source>
        <strain evidence="2">MJR7716</strain>
    </source>
</reference>
<protein>
    <submittedName>
        <fullName evidence="1">Uncharacterized protein</fullName>
    </submittedName>
</protein>
<name>A0A133PT63_9BACT</name>
<evidence type="ECO:0000313" key="1">
    <source>
        <dbReference type="EMBL" id="KXA32007.1"/>
    </source>
</evidence>
<accession>A0A133PT63</accession>
<gene>
    <name evidence="1" type="ORF">HMPREF3226_02858</name>
</gene>
<sequence>MKSQPTIGQPQTLTADMCSQTWGMKEIEEKWPLGKSRRSGKT</sequence>
<dbReference type="RefSeq" id="WP_262499222.1">
    <property type="nucleotide sequence ID" value="NZ_BAAAXP010000019.1"/>
</dbReference>
<keyword evidence="2" id="KW-1185">Reference proteome</keyword>
<organism evidence="1 2">
    <name type="scientific">Prevotella corporis</name>
    <dbReference type="NCBI Taxonomy" id="28128"/>
    <lineage>
        <taxon>Bacteria</taxon>
        <taxon>Pseudomonadati</taxon>
        <taxon>Bacteroidota</taxon>
        <taxon>Bacteroidia</taxon>
        <taxon>Bacteroidales</taxon>
        <taxon>Prevotellaceae</taxon>
        <taxon>Prevotella</taxon>
    </lineage>
</organism>
<evidence type="ECO:0000313" key="2">
    <source>
        <dbReference type="Proteomes" id="UP000070533"/>
    </source>
</evidence>
<dbReference type="PATRIC" id="fig|28128.5.peg.2943"/>
<dbReference type="EMBL" id="LRQG01000263">
    <property type="protein sequence ID" value="KXA32007.1"/>
    <property type="molecule type" value="Genomic_DNA"/>
</dbReference>
<proteinExistence type="predicted"/>
<comment type="caution">
    <text evidence="1">The sequence shown here is derived from an EMBL/GenBank/DDBJ whole genome shotgun (WGS) entry which is preliminary data.</text>
</comment>
<dbReference type="STRING" id="28128.HMPREF3226_02858"/>
<dbReference type="Proteomes" id="UP000070533">
    <property type="component" value="Unassembled WGS sequence"/>
</dbReference>